<evidence type="ECO:0000256" key="1">
    <source>
        <dbReference type="ARBA" id="ARBA00022553"/>
    </source>
</evidence>
<dbReference type="SMART" id="SM00098">
    <property type="entry name" value="alkPPc"/>
    <property type="match status" value="1"/>
</dbReference>
<dbReference type="CDD" id="cd16012">
    <property type="entry name" value="ALP"/>
    <property type="match status" value="1"/>
</dbReference>
<dbReference type="EMBL" id="LODL01000010">
    <property type="protein sequence ID" value="KXB31750.1"/>
    <property type="molecule type" value="Genomic_DNA"/>
</dbReference>
<dbReference type="RefSeq" id="WP_066881301.1">
    <property type="nucleotide sequence ID" value="NZ_LODL01000010.1"/>
</dbReference>
<evidence type="ECO:0000256" key="5">
    <source>
        <dbReference type="SAM" id="SignalP"/>
    </source>
</evidence>
<gene>
    <name evidence="6" type="ORF">AT959_05200</name>
</gene>
<keyword evidence="3" id="KW-0862">Zinc</keyword>
<feature type="binding site" evidence="3">
    <location>
        <position position="394"/>
    </location>
    <ligand>
        <name>Zn(2+)</name>
        <dbReference type="ChEBI" id="CHEBI:29105"/>
        <label>2</label>
    </ligand>
</feature>
<dbReference type="Pfam" id="PF00245">
    <property type="entry name" value="Alk_phosphatase"/>
    <property type="match status" value="1"/>
</dbReference>
<feature type="active site" description="Phosphoserine intermediate" evidence="2">
    <location>
        <position position="120"/>
    </location>
</feature>
<organism evidence="6 7">
    <name type="scientific">Dechloromonas denitrificans</name>
    <dbReference type="NCBI Taxonomy" id="281362"/>
    <lineage>
        <taxon>Bacteria</taxon>
        <taxon>Pseudomonadati</taxon>
        <taxon>Pseudomonadota</taxon>
        <taxon>Betaproteobacteria</taxon>
        <taxon>Rhodocyclales</taxon>
        <taxon>Azonexaceae</taxon>
        <taxon>Dechloromonas</taxon>
    </lineage>
</organism>
<evidence type="ECO:0000313" key="6">
    <source>
        <dbReference type="EMBL" id="KXB31750.1"/>
    </source>
</evidence>
<keyword evidence="1" id="KW-0597">Phosphoprotein</keyword>
<feature type="signal peptide" evidence="5">
    <location>
        <begin position="1"/>
        <end position="26"/>
    </location>
</feature>
<feature type="binding site" evidence="3">
    <location>
        <position position="356"/>
    </location>
    <ligand>
        <name>Zn(2+)</name>
        <dbReference type="ChEBI" id="CHEBI:29105"/>
        <label>2</label>
    </ligand>
</feature>
<feature type="binding site" evidence="3">
    <location>
        <position position="185"/>
    </location>
    <ligand>
        <name>Mg(2+)</name>
        <dbReference type="ChEBI" id="CHEBI:18420"/>
    </ligand>
</feature>
<feature type="binding site" evidence="3">
    <location>
        <position position="352"/>
    </location>
    <ligand>
        <name>Zn(2+)</name>
        <dbReference type="ChEBI" id="CHEBI:29105"/>
        <label>2</label>
    </ligand>
</feature>
<evidence type="ECO:0000256" key="3">
    <source>
        <dbReference type="PIRSR" id="PIRSR601952-2"/>
    </source>
</evidence>
<comment type="cofactor">
    <cofactor evidence="3">
        <name>Mg(2+)</name>
        <dbReference type="ChEBI" id="CHEBI:18420"/>
    </cofactor>
    <text evidence="3">Binds 1 Mg(2+) ion.</text>
</comment>
<dbReference type="PANTHER" id="PTHR11596">
    <property type="entry name" value="ALKALINE PHOSPHATASE"/>
    <property type="match status" value="1"/>
</dbReference>
<dbReference type="GO" id="GO:0046872">
    <property type="term" value="F:metal ion binding"/>
    <property type="evidence" value="ECO:0007669"/>
    <property type="project" value="UniProtKB-KW"/>
</dbReference>
<dbReference type="STRING" id="281362.AT959_05200"/>
<comment type="cofactor">
    <cofactor evidence="3">
        <name>Zn(2+)</name>
        <dbReference type="ChEBI" id="CHEBI:29105"/>
    </cofactor>
    <text evidence="3">Binds 2 Zn(2+) ions.</text>
</comment>
<accession>A0A133XLC0</accession>
<feature type="binding site" evidence="3">
    <location>
        <position position="479"/>
    </location>
    <ligand>
        <name>Zn(2+)</name>
        <dbReference type="ChEBI" id="CHEBI:29105"/>
        <label>2</label>
    </ligand>
</feature>
<feature type="binding site" evidence="3">
    <location>
        <position position="70"/>
    </location>
    <ligand>
        <name>Zn(2+)</name>
        <dbReference type="ChEBI" id="CHEBI:29105"/>
        <label>2</label>
    </ligand>
</feature>
<dbReference type="InterPro" id="IPR017850">
    <property type="entry name" value="Alkaline_phosphatase_core_sf"/>
</dbReference>
<keyword evidence="3" id="KW-0479">Metal-binding</keyword>
<name>A0A133XLC0_9RHOO</name>
<dbReference type="Proteomes" id="UP000070186">
    <property type="component" value="Unassembled WGS sequence"/>
</dbReference>
<evidence type="ECO:0000313" key="7">
    <source>
        <dbReference type="Proteomes" id="UP000070186"/>
    </source>
</evidence>
<sequence>MQNLTRKAIASAVALVISAGTLPVFAAEPVVQGPESVQDWYKQGHHFIRHSERIVDNHRHAKNVILFVGDGMGISTVTAARILEGQLNGKPGEENRLSFENFPNLALSKTYSWDQQTSDSAPTMTAMVTGYKAREGMLSVNHLTARGECDAAKIAANSLPTILEQAAAAGKATGVVSTARITHATPAATYAHTAVRDWEHNGQVTAACAGVANPVKDIARQLIEVSPTVAKSLKVALGGGREYFRHNTQFDPEDTTKKGLRTDGRDLTAEWVGTRGANAKFVFDQAGFDAATPTNTSHLLGLFERSHMEYEADRTNDTAKEPSLTEMTAKAIDMLDNNKRGFFLHVEAGRIDHAHHAGNAKRALLDTVEFAKAIKKAYEMTDPRDTLIIVTADHSHVFTIAGYPHRGNDILGMSKEVPAVDGSPTAPTKAGDGMPYTTLGYQNGPGAASNPRSNDLSSIDTTALNYLQQAVVPMGSETHAGEDVAIYATGPKSYLVRGSMEQNWIYHVMKEAFGF</sequence>
<proteinExistence type="inferred from homology"/>
<feature type="binding site" evidence="3">
    <location>
        <position position="183"/>
    </location>
    <ligand>
        <name>Mg(2+)</name>
        <dbReference type="ChEBI" id="CHEBI:18420"/>
    </ligand>
</feature>
<dbReference type="PRINTS" id="PR00113">
    <property type="entry name" value="ALKPHPHTASE"/>
</dbReference>
<keyword evidence="3" id="KW-0460">Magnesium</keyword>
<comment type="caution">
    <text evidence="6">The sequence shown here is derived from an EMBL/GenBank/DDBJ whole genome shotgun (WGS) entry which is preliminary data.</text>
</comment>
<feature type="chain" id="PRO_5007459781" evidence="5">
    <location>
        <begin position="27"/>
        <end position="515"/>
    </location>
</feature>
<dbReference type="SUPFAM" id="SSF53649">
    <property type="entry name" value="Alkaline phosphatase-like"/>
    <property type="match status" value="1"/>
</dbReference>
<dbReference type="PANTHER" id="PTHR11596:SF5">
    <property type="entry name" value="ALKALINE PHOSPHATASE"/>
    <property type="match status" value="1"/>
</dbReference>
<dbReference type="GO" id="GO:0004035">
    <property type="term" value="F:alkaline phosphatase activity"/>
    <property type="evidence" value="ECO:0007669"/>
    <property type="project" value="TreeGrafter"/>
</dbReference>
<dbReference type="InterPro" id="IPR001952">
    <property type="entry name" value="Alkaline_phosphatase"/>
</dbReference>
<comment type="similarity">
    <text evidence="4">Belongs to the alkaline phosphatase family.</text>
</comment>
<reference evidence="6 7" key="1">
    <citation type="submission" date="2015-12" db="EMBL/GenBank/DDBJ databases">
        <title>Nitrous oxide reduction kinetics distinguish bacteria harboring typical versus atypical NosZ.</title>
        <authorList>
            <person name="Yoon S."/>
            <person name="Nissen S."/>
            <person name="Park D."/>
            <person name="Sanford R.A."/>
            <person name="Loeffler F.E."/>
        </authorList>
    </citation>
    <scope>NUCLEOTIDE SEQUENCE [LARGE SCALE GENOMIC DNA]</scope>
    <source>
        <strain evidence="6 7">ATCC BAA-841</strain>
    </source>
</reference>
<dbReference type="AlphaFoldDB" id="A0A133XLC0"/>
<feature type="binding site" evidence="3">
    <location>
        <position position="70"/>
    </location>
    <ligand>
        <name>Mg(2+)</name>
        <dbReference type="ChEBI" id="CHEBI:18420"/>
    </ligand>
</feature>
<feature type="binding site" evidence="3">
    <location>
        <position position="393"/>
    </location>
    <ligand>
        <name>Zn(2+)</name>
        <dbReference type="ChEBI" id="CHEBI:29105"/>
        <label>2</label>
    </ligand>
</feature>
<keyword evidence="7" id="KW-1185">Reference proteome</keyword>
<feature type="binding site" evidence="3">
    <location>
        <position position="347"/>
    </location>
    <ligand>
        <name>Mg(2+)</name>
        <dbReference type="ChEBI" id="CHEBI:18420"/>
    </ligand>
</feature>
<keyword evidence="5" id="KW-0732">Signal</keyword>
<protein>
    <submittedName>
        <fullName evidence="6">Alkaline phosphatase</fullName>
    </submittedName>
</protein>
<evidence type="ECO:0000256" key="4">
    <source>
        <dbReference type="RuleBase" id="RU003946"/>
    </source>
</evidence>
<evidence type="ECO:0000256" key="2">
    <source>
        <dbReference type="PIRSR" id="PIRSR601952-1"/>
    </source>
</evidence>
<dbReference type="Gene3D" id="3.40.720.10">
    <property type="entry name" value="Alkaline Phosphatase, subunit A"/>
    <property type="match status" value="1"/>
</dbReference>